<name>A0A285IDB3_9GAMM</name>
<dbReference type="EMBL" id="OBEB01000001">
    <property type="protein sequence ID" value="SNY45964.1"/>
    <property type="molecule type" value="Genomic_DNA"/>
</dbReference>
<dbReference type="AlphaFoldDB" id="A0A285IDB3"/>
<dbReference type="NCBIfam" id="TIGR00254">
    <property type="entry name" value="GGDEF"/>
    <property type="match status" value="1"/>
</dbReference>
<dbReference type="PANTHER" id="PTHR45138:SF9">
    <property type="entry name" value="DIGUANYLATE CYCLASE DGCM-RELATED"/>
    <property type="match status" value="1"/>
</dbReference>
<dbReference type="Gene3D" id="3.30.70.270">
    <property type="match status" value="1"/>
</dbReference>
<evidence type="ECO:0000259" key="5">
    <source>
        <dbReference type="PROSITE" id="PS50887"/>
    </source>
</evidence>
<evidence type="ECO:0000256" key="4">
    <source>
        <dbReference type="SAM" id="Phobius"/>
    </source>
</evidence>
<dbReference type="GO" id="GO:0052621">
    <property type="term" value="F:diguanylate cyclase activity"/>
    <property type="evidence" value="ECO:0007669"/>
    <property type="project" value="UniProtKB-EC"/>
</dbReference>
<dbReference type="PROSITE" id="PS50887">
    <property type="entry name" value="GGDEF"/>
    <property type="match status" value="1"/>
</dbReference>
<evidence type="ECO:0000256" key="1">
    <source>
        <dbReference type="ARBA" id="ARBA00001946"/>
    </source>
</evidence>
<dbReference type="SUPFAM" id="SSF55073">
    <property type="entry name" value="Nucleotide cyclase"/>
    <property type="match status" value="1"/>
</dbReference>
<dbReference type="SMART" id="SM00267">
    <property type="entry name" value="GGDEF"/>
    <property type="match status" value="1"/>
</dbReference>
<proteinExistence type="predicted"/>
<evidence type="ECO:0000313" key="7">
    <source>
        <dbReference type="Proteomes" id="UP000219353"/>
    </source>
</evidence>
<dbReference type="Proteomes" id="UP000219353">
    <property type="component" value="Unassembled WGS sequence"/>
</dbReference>
<evidence type="ECO:0000256" key="3">
    <source>
        <dbReference type="ARBA" id="ARBA00034247"/>
    </source>
</evidence>
<evidence type="ECO:0000313" key="6">
    <source>
        <dbReference type="EMBL" id="SNY45964.1"/>
    </source>
</evidence>
<evidence type="ECO:0000256" key="2">
    <source>
        <dbReference type="ARBA" id="ARBA00012528"/>
    </source>
</evidence>
<dbReference type="InterPro" id="IPR000160">
    <property type="entry name" value="GGDEF_dom"/>
</dbReference>
<sequence length="566" mass="63788">MFQGRLSKKLVFCIMLISGVFTLLSTSYTVYHDYRNRISALEQQVKDIVDSYEQPLGVAIYKSQTLIVTLILETFRGLSDEYLAAAKDSDGKNVMTVANIEQDEIMGKMNALGTRNNYFTYKKEIDFGLSKYVTNGEVVVIEGYVGSIEVTVSTEHVKREIIGNIKTILVAQFIKTLIVSLFILFLIDKLILSRQIRIVNWLREFSKNQSIDPLQLRKTIHPDELDDMTYVINDMGSKIVSHQKSLENTVNDRTRELVVKNTELENAQKELHLMLHSKSLALNHIEETLSTALWETDIFGNIISMSESLDKNVLRTDSGTNVLRLSEVVSLPRSKNKDSFDKVLKGIFDSREPFTIHDTEIKNSFGNRISIRLDGRPKIIDGAFTGYNGTITDISSEKKLRMLAYSDGLTGLANRLALEHHFEKTQQRAKRLNFSNGIMALDLDFFKSINDNYGHAVGDDVLKAVALSLSDCVREEDCVARIGGEEFVVLVQGVTLEGLITLAERINESVRSLRPSSLPIERKITVSIGLTIVALNEQLSDALKRADDFLYMSKKNGRDTVSYDSK</sequence>
<keyword evidence="7" id="KW-1185">Reference proteome</keyword>
<organism evidence="6 7">
    <name type="scientific">Arsukibacterium tuosuense</name>
    <dbReference type="NCBI Taxonomy" id="1323745"/>
    <lineage>
        <taxon>Bacteria</taxon>
        <taxon>Pseudomonadati</taxon>
        <taxon>Pseudomonadota</taxon>
        <taxon>Gammaproteobacteria</taxon>
        <taxon>Chromatiales</taxon>
        <taxon>Chromatiaceae</taxon>
        <taxon>Arsukibacterium</taxon>
    </lineage>
</organism>
<dbReference type="PANTHER" id="PTHR45138">
    <property type="entry name" value="REGULATORY COMPONENTS OF SENSORY TRANSDUCTION SYSTEM"/>
    <property type="match status" value="1"/>
</dbReference>
<comment type="cofactor">
    <cofactor evidence="1">
        <name>Mg(2+)</name>
        <dbReference type="ChEBI" id="CHEBI:18420"/>
    </cofactor>
</comment>
<comment type="catalytic activity">
    <reaction evidence="3">
        <text>2 GTP = 3',3'-c-di-GMP + 2 diphosphate</text>
        <dbReference type="Rhea" id="RHEA:24898"/>
        <dbReference type="ChEBI" id="CHEBI:33019"/>
        <dbReference type="ChEBI" id="CHEBI:37565"/>
        <dbReference type="ChEBI" id="CHEBI:58805"/>
        <dbReference type="EC" id="2.7.7.65"/>
    </reaction>
</comment>
<dbReference type="FunFam" id="3.30.70.270:FF:000001">
    <property type="entry name" value="Diguanylate cyclase domain protein"/>
    <property type="match status" value="1"/>
</dbReference>
<feature type="domain" description="GGDEF" evidence="5">
    <location>
        <begin position="434"/>
        <end position="566"/>
    </location>
</feature>
<dbReference type="GO" id="GO:1902201">
    <property type="term" value="P:negative regulation of bacterial-type flagellum-dependent cell motility"/>
    <property type="evidence" value="ECO:0007669"/>
    <property type="project" value="TreeGrafter"/>
</dbReference>
<keyword evidence="4" id="KW-0472">Membrane</keyword>
<dbReference type="GO" id="GO:0043709">
    <property type="term" value="P:cell adhesion involved in single-species biofilm formation"/>
    <property type="evidence" value="ECO:0007669"/>
    <property type="project" value="TreeGrafter"/>
</dbReference>
<accession>A0A285IDB3</accession>
<dbReference type="EC" id="2.7.7.65" evidence="2"/>
<dbReference type="CDD" id="cd01949">
    <property type="entry name" value="GGDEF"/>
    <property type="match status" value="1"/>
</dbReference>
<dbReference type="GO" id="GO:0005886">
    <property type="term" value="C:plasma membrane"/>
    <property type="evidence" value="ECO:0007669"/>
    <property type="project" value="TreeGrafter"/>
</dbReference>
<feature type="transmembrane region" description="Helical" evidence="4">
    <location>
        <begin position="168"/>
        <end position="187"/>
    </location>
</feature>
<dbReference type="InterPro" id="IPR029787">
    <property type="entry name" value="Nucleotide_cyclase"/>
</dbReference>
<gene>
    <name evidence="6" type="ORF">SAMN06297280_1006</name>
</gene>
<dbReference type="InterPro" id="IPR043128">
    <property type="entry name" value="Rev_trsase/Diguanyl_cyclase"/>
</dbReference>
<reference evidence="7" key="1">
    <citation type="submission" date="2017-09" db="EMBL/GenBank/DDBJ databases">
        <authorList>
            <person name="Varghese N."/>
            <person name="Submissions S."/>
        </authorList>
    </citation>
    <scope>NUCLEOTIDE SEQUENCE [LARGE SCALE GENOMIC DNA]</scope>
    <source>
        <strain evidence="7">CGMCC 1.12461</strain>
    </source>
</reference>
<dbReference type="Pfam" id="PF00990">
    <property type="entry name" value="GGDEF"/>
    <property type="match status" value="1"/>
</dbReference>
<dbReference type="InterPro" id="IPR050469">
    <property type="entry name" value="Diguanylate_Cyclase"/>
</dbReference>
<protein>
    <recommendedName>
        <fullName evidence="2">diguanylate cyclase</fullName>
        <ecNumber evidence="2">2.7.7.65</ecNumber>
    </recommendedName>
</protein>
<keyword evidence="4" id="KW-1133">Transmembrane helix</keyword>
<keyword evidence="4" id="KW-0812">Transmembrane</keyword>